<dbReference type="EMBL" id="PIPS01000001">
    <property type="protein sequence ID" value="RUO45161.1"/>
    <property type="molecule type" value="Genomic_DNA"/>
</dbReference>
<evidence type="ECO:0000313" key="2">
    <source>
        <dbReference type="EMBL" id="RUO45161.1"/>
    </source>
</evidence>
<dbReference type="InterPro" id="IPR014982">
    <property type="entry name" value="GSCFA"/>
</dbReference>
<sequence>MEPNTPYSSLPDKAFWRTAVAQKSLFDITGLWDPKFKILPKHNVATYGSCFAQHIGNALSERGFSWLRTEVPPTTVPIETAKQYGYHIFSSRTANIYTTSLLHQWVRWADGEKSPNLVWKQSNKYFDPFRPKIEPHGFSSEEEVLRLRQYTIEKFKQSITEANFFVFTLGLTESWFDRDGFEYPMCPGTVAGEFDAERHQFENQSFKFIKDNLLSAIAVMRKMNPKLRFILTVSPVPLTATASGKHVLTATMHSKSLLRAVAATVSETKHYIDYFPSYEIINSPAFKGVFFEPNMRSVNPAGVNFVMNSFFQGLHDKFGINETKERTVSKSNMSPSSVDEEIDQHCEEALLEAFGNA</sequence>
<dbReference type="AlphaFoldDB" id="A0AA94EGN5"/>
<keyword evidence="3" id="KW-1185">Reference proteome</keyword>
<organism evidence="2 3">
    <name type="scientific">Idiomarina aquatica</name>
    <dbReference type="NCBI Taxonomy" id="1327752"/>
    <lineage>
        <taxon>Bacteria</taxon>
        <taxon>Pseudomonadati</taxon>
        <taxon>Pseudomonadota</taxon>
        <taxon>Gammaproteobacteria</taxon>
        <taxon>Alteromonadales</taxon>
        <taxon>Idiomarinaceae</taxon>
        <taxon>Idiomarina</taxon>
    </lineage>
</organism>
<evidence type="ECO:0000313" key="3">
    <source>
        <dbReference type="Proteomes" id="UP000286680"/>
    </source>
</evidence>
<feature type="domain" description="GSCFA" evidence="1">
    <location>
        <begin position="44"/>
        <end position="310"/>
    </location>
</feature>
<proteinExistence type="predicted"/>
<reference evidence="3" key="1">
    <citation type="journal article" date="2018" name="Front. Microbiol.">
        <title>Genome-Based Analysis Reveals the Taxonomy and Diversity of the Family Idiomarinaceae.</title>
        <authorList>
            <person name="Liu Y."/>
            <person name="Lai Q."/>
            <person name="Shao Z."/>
        </authorList>
    </citation>
    <scope>NUCLEOTIDE SEQUENCE [LARGE SCALE GENOMIC DNA]</scope>
    <source>
        <strain evidence="3">SN-14</strain>
    </source>
</reference>
<name>A0AA94EGN5_9GAMM</name>
<accession>A0AA94EGN5</accession>
<dbReference type="Pfam" id="PF08885">
    <property type="entry name" value="GSCFA"/>
    <property type="match status" value="1"/>
</dbReference>
<gene>
    <name evidence="2" type="ORF">CWE23_03835</name>
</gene>
<protein>
    <submittedName>
        <fullName evidence="2">GSCFA family protein</fullName>
    </submittedName>
</protein>
<dbReference type="Proteomes" id="UP000286680">
    <property type="component" value="Unassembled WGS sequence"/>
</dbReference>
<evidence type="ECO:0000259" key="1">
    <source>
        <dbReference type="Pfam" id="PF08885"/>
    </source>
</evidence>
<comment type="caution">
    <text evidence="2">The sequence shown here is derived from an EMBL/GenBank/DDBJ whole genome shotgun (WGS) entry which is preliminary data.</text>
</comment>
<dbReference type="RefSeq" id="WP_126819541.1">
    <property type="nucleotide sequence ID" value="NZ_PIPS01000001.1"/>
</dbReference>